<accession>A0ABU8M623</accession>
<evidence type="ECO:0000256" key="1">
    <source>
        <dbReference type="SAM" id="Coils"/>
    </source>
</evidence>
<evidence type="ECO:0008006" key="4">
    <source>
        <dbReference type="Google" id="ProtNLM"/>
    </source>
</evidence>
<dbReference type="RefSeq" id="WP_337704148.1">
    <property type="nucleotide sequence ID" value="NZ_JBBEGM010000006.1"/>
</dbReference>
<keyword evidence="3" id="KW-1185">Reference proteome</keyword>
<proteinExistence type="predicted"/>
<keyword evidence="1" id="KW-0175">Coiled coil</keyword>
<name>A0ABU8M623_9PSEU</name>
<gene>
    <name evidence="2" type="ORF">WCD58_16525</name>
</gene>
<sequence length="113" mass="12175">MTQPVPVGGGYFEVDISRAPDAIRELEQALAELRDIKAEARSLAQATPPTSDLVTLDAVAVLGRKATDGPGSLMNALDEGIAEVSRLIEQLRFGFDAYSRSDADVVARYRPRS</sequence>
<reference evidence="2 3" key="1">
    <citation type="submission" date="2024-03" db="EMBL/GenBank/DDBJ databases">
        <title>Actinomycetospora sp. OC33-EN07, a novel actinomycete isolated from wild orchid (Aerides multiflora).</title>
        <authorList>
            <person name="Suriyachadkun C."/>
        </authorList>
    </citation>
    <scope>NUCLEOTIDE SEQUENCE [LARGE SCALE GENOMIC DNA]</scope>
    <source>
        <strain evidence="2 3">OC33-EN07</strain>
    </source>
</reference>
<protein>
    <recommendedName>
        <fullName evidence="4">PE family protein</fullName>
    </recommendedName>
</protein>
<feature type="coiled-coil region" evidence="1">
    <location>
        <begin position="19"/>
        <end position="46"/>
    </location>
</feature>
<comment type="caution">
    <text evidence="2">The sequence shown here is derived from an EMBL/GenBank/DDBJ whole genome shotgun (WGS) entry which is preliminary data.</text>
</comment>
<evidence type="ECO:0000313" key="3">
    <source>
        <dbReference type="Proteomes" id="UP001369736"/>
    </source>
</evidence>
<dbReference type="Proteomes" id="UP001369736">
    <property type="component" value="Unassembled WGS sequence"/>
</dbReference>
<organism evidence="2 3">
    <name type="scientific">Actinomycetospora flava</name>
    <dbReference type="NCBI Taxonomy" id="3129232"/>
    <lineage>
        <taxon>Bacteria</taxon>
        <taxon>Bacillati</taxon>
        <taxon>Actinomycetota</taxon>
        <taxon>Actinomycetes</taxon>
        <taxon>Pseudonocardiales</taxon>
        <taxon>Pseudonocardiaceae</taxon>
        <taxon>Actinomycetospora</taxon>
    </lineage>
</organism>
<evidence type="ECO:0000313" key="2">
    <source>
        <dbReference type="EMBL" id="MEJ2862779.1"/>
    </source>
</evidence>
<dbReference type="EMBL" id="JBBEGM010000006">
    <property type="protein sequence ID" value="MEJ2862779.1"/>
    <property type="molecule type" value="Genomic_DNA"/>
</dbReference>